<dbReference type="Proteomes" id="UP001165378">
    <property type="component" value="Unassembled WGS sequence"/>
</dbReference>
<dbReference type="PROSITE" id="PS52029">
    <property type="entry name" value="LD_TPASE"/>
    <property type="match status" value="1"/>
</dbReference>
<reference evidence="10" key="1">
    <citation type="submission" date="2022-01" db="EMBL/GenBank/DDBJ databases">
        <title>Genome-Based Taxonomic Classification of the Phylum Actinobacteria.</title>
        <authorList>
            <person name="Gao Y."/>
        </authorList>
    </citation>
    <scope>NUCLEOTIDE SEQUENCE</scope>
    <source>
        <strain evidence="10">KLBMP 8922</strain>
    </source>
</reference>
<dbReference type="Gene3D" id="2.40.440.10">
    <property type="entry name" value="L,D-transpeptidase catalytic domain-like"/>
    <property type="match status" value="1"/>
</dbReference>
<evidence type="ECO:0000256" key="2">
    <source>
        <dbReference type="ARBA" id="ARBA00022679"/>
    </source>
</evidence>
<dbReference type="EMBL" id="JAKFHA010000010">
    <property type="protein sequence ID" value="MCF2529296.1"/>
    <property type="molecule type" value="Genomic_DNA"/>
</dbReference>
<evidence type="ECO:0000259" key="9">
    <source>
        <dbReference type="PROSITE" id="PS52029"/>
    </source>
</evidence>
<feature type="region of interest" description="Disordered" evidence="7">
    <location>
        <begin position="18"/>
        <end position="122"/>
    </location>
</feature>
<dbReference type="CDD" id="cd16913">
    <property type="entry name" value="YkuD_like"/>
    <property type="match status" value="1"/>
</dbReference>
<evidence type="ECO:0000256" key="1">
    <source>
        <dbReference type="ARBA" id="ARBA00004752"/>
    </source>
</evidence>
<dbReference type="GO" id="GO:0071972">
    <property type="term" value="F:peptidoglycan L,D-transpeptidase activity"/>
    <property type="evidence" value="ECO:0007669"/>
    <property type="project" value="TreeGrafter"/>
</dbReference>
<protein>
    <submittedName>
        <fullName evidence="10">L,D-transpeptidase family protein</fullName>
    </submittedName>
</protein>
<keyword evidence="4 6" id="KW-0573">Peptidoglycan synthesis</keyword>
<dbReference type="AlphaFoldDB" id="A0AA41Q207"/>
<keyword evidence="2" id="KW-0808">Transferase</keyword>
<dbReference type="GO" id="GO:0005576">
    <property type="term" value="C:extracellular region"/>
    <property type="evidence" value="ECO:0007669"/>
    <property type="project" value="TreeGrafter"/>
</dbReference>
<dbReference type="Pfam" id="PF03734">
    <property type="entry name" value="YkuD"/>
    <property type="match status" value="1"/>
</dbReference>
<comment type="pathway">
    <text evidence="1 6">Cell wall biogenesis; peptidoglycan biosynthesis.</text>
</comment>
<dbReference type="InterPro" id="IPR050979">
    <property type="entry name" value="LD-transpeptidase"/>
</dbReference>
<dbReference type="PANTHER" id="PTHR30582:SF33">
    <property type="entry name" value="EXPORTED PROTEIN"/>
    <property type="match status" value="1"/>
</dbReference>
<dbReference type="GO" id="GO:0016740">
    <property type="term" value="F:transferase activity"/>
    <property type="evidence" value="ECO:0007669"/>
    <property type="project" value="UniProtKB-KW"/>
</dbReference>
<evidence type="ECO:0000256" key="3">
    <source>
        <dbReference type="ARBA" id="ARBA00022960"/>
    </source>
</evidence>
<evidence type="ECO:0000256" key="5">
    <source>
        <dbReference type="ARBA" id="ARBA00023316"/>
    </source>
</evidence>
<keyword evidence="3 6" id="KW-0133">Cell shape</keyword>
<evidence type="ECO:0000313" key="10">
    <source>
        <dbReference type="EMBL" id="MCF2529296.1"/>
    </source>
</evidence>
<feature type="chain" id="PRO_5041464210" evidence="8">
    <location>
        <begin position="21"/>
        <end position="240"/>
    </location>
</feature>
<dbReference type="InterPro" id="IPR005490">
    <property type="entry name" value="LD_TPept_cat_dom"/>
</dbReference>
<feature type="active site" description="Nucleophile" evidence="6">
    <location>
        <position position="213"/>
    </location>
</feature>
<accession>A0AA41Q207</accession>
<feature type="active site" description="Proton donor/acceptor" evidence="6">
    <location>
        <position position="196"/>
    </location>
</feature>
<evidence type="ECO:0000256" key="8">
    <source>
        <dbReference type="SAM" id="SignalP"/>
    </source>
</evidence>
<dbReference type="InterPro" id="IPR038063">
    <property type="entry name" value="Transpep_catalytic_dom"/>
</dbReference>
<organism evidence="10 11">
    <name type="scientific">Yinghuangia soli</name>
    <dbReference type="NCBI Taxonomy" id="2908204"/>
    <lineage>
        <taxon>Bacteria</taxon>
        <taxon>Bacillati</taxon>
        <taxon>Actinomycetota</taxon>
        <taxon>Actinomycetes</taxon>
        <taxon>Kitasatosporales</taxon>
        <taxon>Streptomycetaceae</taxon>
        <taxon>Yinghuangia</taxon>
    </lineage>
</organism>
<feature type="compositionally biased region" description="Low complexity" evidence="7">
    <location>
        <begin position="35"/>
        <end position="116"/>
    </location>
</feature>
<dbReference type="PROSITE" id="PS51257">
    <property type="entry name" value="PROKAR_LIPOPROTEIN"/>
    <property type="match status" value="1"/>
</dbReference>
<evidence type="ECO:0000313" key="11">
    <source>
        <dbReference type="Proteomes" id="UP001165378"/>
    </source>
</evidence>
<keyword evidence="11" id="KW-1185">Reference proteome</keyword>
<feature type="signal peptide" evidence="8">
    <location>
        <begin position="1"/>
        <end position="20"/>
    </location>
</feature>
<dbReference type="GO" id="GO:0071555">
    <property type="term" value="P:cell wall organization"/>
    <property type="evidence" value="ECO:0007669"/>
    <property type="project" value="UniProtKB-UniRule"/>
</dbReference>
<proteinExistence type="predicted"/>
<sequence>MKKTRISVAAAVAVILAASACTSGSSDKDTDAKGKAGTSSSAPATGASTPAETPTTGAPSSSPTSIPTTAAPSSTSAKPTATSAKPSAKSTSAKPSTSKPATTKPATTKPPAKPAGNLDPRCMTGRAMCIDKTTRKLTWVIDGVPQYGFEVRFGSKELPTREGAFQVNSKSRDHVSTIYHTPMPYAMFFSGGQAVHYSPDFAANGYNGASHGCVNVRNKPLIQKLFNEARVGDKVIVYRS</sequence>
<dbReference type="PANTHER" id="PTHR30582">
    <property type="entry name" value="L,D-TRANSPEPTIDASE"/>
    <property type="match status" value="1"/>
</dbReference>
<gene>
    <name evidence="10" type="ORF">LZ495_19045</name>
</gene>
<dbReference type="GO" id="GO:0008360">
    <property type="term" value="P:regulation of cell shape"/>
    <property type="evidence" value="ECO:0007669"/>
    <property type="project" value="UniProtKB-UniRule"/>
</dbReference>
<keyword evidence="5 6" id="KW-0961">Cell wall biogenesis/degradation</keyword>
<dbReference type="SUPFAM" id="SSF141523">
    <property type="entry name" value="L,D-transpeptidase catalytic domain-like"/>
    <property type="match status" value="1"/>
</dbReference>
<evidence type="ECO:0000256" key="6">
    <source>
        <dbReference type="PROSITE-ProRule" id="PRU01373"/>
    </source>
</evidence>
<evidence type="ECO:0000256" key="7">
    <source>
        <dbReference type="SAM" id="MobiDB-lite"/>
    </source>
</evidence>
<feature type="domain" description="L,D-TPase catalytic" evidence="9">
    <location>
        <begin position="126"/>
        <end position="238"/>
    </location>
</feature>
<dbReference type="GO" id="GO:0018104">
    <property type="term" value="P:peptidoglycan-protein cross-linking"/>
    <property type="evidence" value="ECO:0007669"/>
    <property type="project" value="TreeGrafter"/>
</dbReference>
<name>A0AA41Q207_9ACTN</name>
<comment type="caution">
    <text evidence="10">The sequence shown here is derived from an EMBL/GenBank/DDBJ whole genome shotgun (WGS) entry which is preliminary data.</text>
</comment>
<keyword evidence="8" id="KW-0732">Signal</keyword>
<evidence type="ECO:0000256" key="4">
    <source>
        <dbReference type="ARBA" id="ARBA00022984"/>
    </source>
</evidence>